<feature type="transmembrane region" description="Helical" evidence="1">
    <location>
        <begin position="6"/>
        <end position="28"/>
    </location>
</feature>
<keyword evidence="1" id="KW-0812">Transmembrane</keyword>
<dbReference type="GO" id="GO:0080120">
    <property type="term" value="P:CAAX-box protein maturation"/>
    <property type="evidence" value="ECO:0007669"/>
    <property type="project" value="UniProtKB-ARBA"/>
</dbReference>
<organism evidence="3 4">
    <name type="scientific">Sulfobacillus harzensis</name>
    <dbReference type="NCBI Taxonomy" id="2729629"/>
    <lineage>
        <taxon>Bacteria</taxon>
        <taxon>Bacillati</taxon>
        <taxon>Bacillota</taxon>
        <taxon>Clostridia</taxon>
        <taxon>Eubacteriales</taxon>
        <taxon>Clostridiales Family XVII. Incertae Sedis</taxon>
        <taxon>Sulfobacillus</taxon>
    </lineage>
</organism>
<dbReference type="PANTHER" id="PTHR39430:SF1">
    <property type="entry name" value="PROTEASE"/>
    <property type="match status" value="1"/>
</dbReference>
<sequence length="192" mass="21022">MRLENAMGLALAAGFFSFVAVAVILRQLGRVESVHQEERLGGLAFLGIAVLLLAMAFVEEGLFRWLIIGQGSRFIGLVPAFLVSVVLFTIAHRPNGRLSFGAVLNLLVVSVILGFVFLRWGLWVAAAAHAGWNLAEWGLGFTVSGERNRKLLPSPRHREVKGEPYGPEGHWSASLVLMVVLVLLINFGRPHF</sequence>
<evidence type="ECO:0000259" key="2">
    <source>
        <dbReference type="Pfam" id="PF02517"/>
    </source>
</evidence>
<reference evidence="3 4" key="1">
    <citation type="submission" date="2020-04" db="EMBL/GenBank/DDBJ databases">
        <authorList>
            <person name="Zhang R."/>
            <person name="Schippers A."/>
        </authorList>
    </citation>
    <scope>NUCLEOTIDE SEQUENCE [LARGE SCALE GENOMIC DNA]</scope>
    <source>
        <strain evidence="3 4">DSM 109850</strain>
    </source>
</reference>
<feature type="transmembrane region" description="Helical" evidence="1">
    <location>
        <begin position="102"/>
        <end position="122"/>
    </location>
</feature>
<feature type="transmembrane region" description="Helical" evidence="1">
    <location>
        <begin position="169"/>
        <end position="187"/>
    </location>
</feature>
<proteinExistence type="predicted"/>
<accession>A0A7Y0L7Q2</accession>
<feature type="domain" description="CAAX prenyl protease 2/Lysostaphin resistance protein A-like" evidence="2">
    <location>
        <begin position="45"/>
        <end position="134"/>
    </location>
</feature>
<dbReference type="GO" id="GO:0004175">
    <property type="term" value="F:endopeptidase activity"/>
    <property type="evidence" value="ECO:0007669"/>
    <property type="project" value="UniProtKB-ARBA"/>
</dbReference>
<protein>
    <submittedName>
        <fullName evidence="3">CPBP family intramembrane metalloprotease</fullName>
    </submittedName>
</protein>
<dbReference type="Pfam" id="PF02517">
    <property type="entry name" value="Rce1-like"/>
    <property type="match status" value="1"/>
</dbReference>
<dbReference type="Proteomes" id="UP000533476">
    <property type="component" value="Unassembled WGS sequence"/>
</dbReference>
<keyword evidence="3" id="KW-0482">Metalloprotease</keyword>
<keyword evidence="3" id="KW-0378">Hydrolase</keyword>
<dbReference type="EMBL" id="JABBVZ010000052">
    <property type="protein sequence ID" value="NMP23454.1"/>
    <property type="molecule type" value="Genomic_DNA"/>
</dbReference>
<dbReference type="PANTHER" id="PTHR39430">
    <property type="entry name" value="MEMBRANE-ASSOCIATED PROTEASE-RELATED"/>
    <property type="match status" value="1"/>
</dbReference>
<keyword evidence="1" id="KW-1133">Transmembrane helix</keyword>
<keyword evidence="1" id="KW-0472">Membrane</keyword>
<dbReference type="RefSeq" id="WP_169100744.1">
    <property type="nucleotide sequence ID" value="NZ_JABBVZ010000052.1"/>
</dbReference>
<dbReference type="GO" id="GO:0006508">
    <property type="term" value="P:proteolysis"/>
    <property type="evidence" value="ECO:0007669"/>
    <property type="project" value="UniProtKB-KW"/>
</dbReference>
<feature type="transmembrane region" description="Helical" evidence="1">
    <location>
        <begin position="70"/>
        <end position="90"/>
    </location>
</feature>
<dbReference type="GO" id="GO:0008237">
    <property type="term" value="F:metallopeptidase activity"/>
    <property type="evidence" value="ECO:0007669"/>
    <property type="project" value="UniProtKB-KW"/>
</dbReference>
<evidence type="ECO:0000313" key="4">
    <source>
        <dbReference type="Proteomes" id="UP000533476"/>
    </source>
</evidence>
<dbReference type="AlphaFoldDB" id="A0A7Y0L7Q2"/>
<dbReference type="InterPro" id="IPR003675">
    <property type="entry name" value="Rce1/LyrA-like_dom"/>
</dbReference>
<name>A0A7Y0L7Q2_9FIRM</name>
<evidence type="ECO:0000256" key="1">
    <source>
        <dbReference type="SAM" id="Phobius"/>
    </source>
</evidence>
<keyword evidence="4" id="KW-1185">Reference proteome</keyword>
<keyword evidence="3" id="KW-0645">Protease</keyword>
<gene>
    <name evidence="3" type="ORF">HIJ39_13995</name>
</gene>
<evidence type="ECO:0000313" key="3">
    <source>
        <dbReference type="EMBL" id="NMP23454.1"/>
    </source>
</evidence>
<comment type="caution">
    <text evidence="3">The sequence shown here is derived from an EMBL/GenBank/DDBJ whole genome shotgun (WGS) entry which is preliminary data.</text>
</comment>
<feature type="transmembrane region" description="Helical" evidence="1">
    <location>
        <begin position="40"/>
        <end position="58"/>
    </location>
</feature>